<organism evidence="2 3">
    <name type="scientific">Hibiscus sabdariffa</name>
    <name type="common">roselle</name>
    <dbReference type="NCBI Taxonomy" id="183260"/>
    <lineage>
        <taxon>Eukaryota</taxon>
        <taxon>Viridiplantae</taxon>
        <taxon>Streptophyta</taxon>
        <taxon>Embryophyta</taxon>
        <taxon>Tracheophyta</taxon>
        <taxon>Spermatophyta</taxon>
        <taxon>Magnoliopsida</taxon>
        <taxon>eudicotyledons</taxon>
        <taxon>Gunneridae</taxon>
        <taxon>Pentapetalae</taxon>
        <taxon>rosids</taxon>
        <taxon>malvids</taxon>
        <taxon>Malvales</taxon>
        <taxon>Malvaceae</taxon>
        <taxon>Malvoideae</taxon>
        <taxon>Hibiscus</taxon>
    </lineage>
</organism>
<keyword evidence="3" id="KW-1185">Reference proteome</keyword>
<feature type="region of interest" description="Disordered" evidence="1">
    <location>
        <begin position="139"/>
        <end position="160"/>
    </location>
</feature>
<accession>A0ABR2CTA5</accession>
<evidence type="ECO:0000313" key="3">
    <source>
        <dbReference type="Proteomes" id="UP001472677"/>
    </source>
</evidence>
<dbReference type="EMBL" id="JBBPBM010000045">
    <property type="protein sequence ID" value="KAK8522749.1"/>
    <property type="molecule type" value="Genomic_DNA"/>
</dbReference>
<protein>
    <recommendedName>
        <fullName evidence="4">28S ribosomal protein S34, mitochondrial</fullName>
    </recommendedName>
</protein>
<evidence type="ECO:0000313" key="2">
    <source>
        <dbReference type="EMBL" id="KAK8522749.1"/>
    </source>
</evidence>
<comment type="caution">
    <text evidence="2">The sequence shown here is derived from an EMBL/GenBank/DDBJ whole genome shotgun (WGS) entry which is preliminary data.</text>
</comment>
<feature type="compositionally biased region" description="Low complexity" evidence="1">
    <location>
        <begin position="37"/>
        <end position="50"/>
    </location>
</feature>
<reference evidence="2 3" key="1">
    <citation type="journal article" date="2024" name="G3 (Bethesda)">
        <title>Genome assembly of Hibiscus sabdariffa L. provides insights into metabolisms of medicinal natural products.</title>
        <authorList>
            <person name="Kim T."/>
        </authorList>
    </citation>
    <scope>NUCLEOTIDE SEQUENCE [LARGE SCALE GENOMIC DNA]</scope>
    <source>
        <strain evidence="2">TK-2024</strain>
        <tissue evidence="2">Old leaves</tissue>
    </source>
</reference>
<dbReference type="InterPro" id="IPR032053">
    <property type="entry name" value="Ribosomal_mS34"/>
</dbReference>
<dbReference type="Pfam" id="PF16053">
    <property type="entry name" value="MRP-S34"/>
    <property type="match status" value="1"/>
</dbReference>
<gene>
    <name evidence="2" type="ORF">V6N12_056449</name>
</gene>
<evidence type="ECO:0008006" key="4">
    <source>
        <dbReference type="Google" id="ProtNLM"/>
    </source>
</evidence>
<sequence length="160" mass="17543">MATALANRAAQTQSIGLWRLSLNFFRELSTATSTQNPPAAGAAAASSSASKKPKRKKKKNLFEVAQFLPNWGLGYHMAKTHWTDVSYQITKINLYKDGRHGKAWGLVHKEGVPAADAPKKISGVHKRCWRYIPHLSKPGDTAPTLMKPTENAPKPDAQLA</sequence>
<name>A0ABR2CTA5_9ROSI</name>
<dbReference type="PANTHER" id="PTHR35316">
    <property type="entry name" value="28S RIBOSOMAL S34 PROTEIN"/>
    <property type="match status" value="1"/>
</dbReference>
<proteinExistence type="predicted"/>
<feature type="region of interest" description="Disordered" evidence="1">
    <location>
        <begin position="32"/>
        <end position="58"/>
    </location>
</feature>
<evidence type="ECO:0000256" key="1">
    <source>
        <dbReference type="SAM" id="MobiDB-lite"/>
    </source>
</evidence>
<dbReference type="Proteomes" id="UP001472677">
    <property type="component" value="Unassembled WGS sequence"/>
</dbReference>
<dbReference type="PANTHER" id="PTHR35316:SF1">
    <property type="entry name" value="28S RIBOSOMAL S34 PROTEIN"/>
    <property type="match status" value="1"/>
</dbReference>